<dbReference type="InterPro" id="IPR011990">
    <property type="entry name" value="TPR-like_helical_dom_sf"/>
</dbReference>
<dbReference type="AlphaFoldDB" id="A0A382VPK8"/>
<dbReference type="PANTHER" id="PTHR11102:SF160">
    <property type="entry name" value="ERAD-ASSOCIATED E3 UBIQUITIN-PROTEIN LIGASE COMPONENT HRD3"/>
    <property type="match status" value="1"/>
</dbReference>
<feature type="non-terminal residue" evidence="1">
    <location>
        <position position="206"/>
    </location>
</feature>
<dbReference type="InterPro" id="IPR006597">
    <property type="entry name" value="Sel1-like"/>
</dbReference>
<dbReference type="PANTHER" id="PTHR11102">
    <property type="entry name" value="SEL-1-LIKE PROTEIN"/>
    <property type="match status" value="1"/>
</dbReference>
<gene>
    <name evidence="1" type="ORF">METZ01_LOCUS401301</name>
</gene>
<name>A0A382VPK8_9ZZZZ</name>
<dbReference type="SMART" id="SM00671">
    <property type="entry name" value="SEL1"/>
    <property type="match status" value="2"/>
</dbReference>
<dbReference type="EMBL" id="UINC01153628">
    <property type="protein sequence ID" value="SVD48447.1"/>
    <property type="molecule type" value="Genomic_DNA"/>
</dbReference>
<dbReference type="SUPFAM" id="SSF81901">
    <property type="entry name" value="HCP-like"/>
    <property type="match status" value="1"/>
</dbReference>
<dbReference type="Gene3D" id="1.25.40.10">
    <property type="entry name" value="Tetratricopeptide repeat domain"/>
    <property type="match status" value="1"/>
</dbReference>
<reference evidence="1" key="1">
    <citation type="submission" date="2018-05" db="EMBL/GenBank/DDBJ databases">
        <authorList>
            <person name="Lanie J.A."/>
            <person name="Ng W.-L."/>
            <person name="Kazmierczak K.M."/>
            <person name="Andrzejewski T.M."/>
            <person name="Davidsen T.M."/>
            <person name="Wayne K.J."/>
            <person name="Tettelin H."/>
            <person name="Glass J.I."/>
            <person name="Rusch D."/>
            <person name="Podicherti R."/>
            <person name="Tsui H.-C.T."/>
            <person name="Winkler M.E."/>
        </authorList>
    </citation>
    <scope>NUCLEOTIDE SEQUENCE</scope>
</reference>
<sequence>MTYRFWVIIRFIVVAVISMHGFNSAAADYREAVEFLRAGSFQKAHSQFSIMAGQGNTNAQFQLGLMAHLGHGIPQNFLVARNWYERAAKAGEVRSQNNLGIIYRDGLGILPDAVRAYKWFSLAAAQRNEQAIVNLRFLLHDLNKADILTGQRLAQQHYDKLKMSGEKITSAPLNSRPGSITIEAQASKFLAPKVEPKRTAPKTAEI</sequence>
<protein>
    <recommendedName>
        <fullName evidence="2">Sel1 repeat family protein</fullName>
    </recommendedName>
</protein>
<organism evidence="1">
    <name type="scientific">marine metagenome</name>
    <dbReference type="NCBI Taxonomy" id="408172"/>
    <lineage>
        <taxon>unclassified sequences</taxon>
        <taxon>metagenomes</taxon>
        <taxon>ecological metagenomes</taxon>
    </lineage>
</organism>
<evidence type="ECO:0008006" key="2">
    <source>
        <dbReference type="Google" id="ProtNLM"/>
    </source>
</evidence>
<accession>A0A382VPK8</accession>
<dbReference type="Pfam" id="PF08238">
    <property type="entry name" value="Sel1"/>
    <property type="match status" value="2"/>
</dbReference>
<dbReference type="InterPro" id="IPR050767">
    <property type="entry name" value="Sel1_AlgK"/>
</dbReference>
<evidence type="ECO:0000313" key="1">
    <source>
        <dbReference type="EMBL" id="SVD48447.1"/>
    </source>
</evidence>
<proteinExistence type="predicted"/>